<evidence type="ECO:0000256" key="3">
    <source>
        <dbReference type="SAM" id="SignalP"/>
    </source>
</evidence>
<feature type="chain" id="PRO_5002160751" evidence="3">
    <location>
        <begin position="28"/>
        <end position="185"/>
    </location>
</feature>
<organism evidence="4 5">
    <name type="scientific">Noviherbaspirillum autotrophicum</name>
    <dbReference type="NCBI Taxonomy" id="709839"/>
    <lineage>
        <taxon>Bacteria</taxon>
        <taxon>Pseudomonadati</taxon>
        <taxon>Pseudomonadota</taxon>
        <taxon>Betaproteobacteria</taxon>
        <taxon>Burkholderiales</taxon>
        <taxon>Oxalobacteraceae</taxon>
        <taxon>Noviherbaspirillum</taxon>
    </lineage>
</organism>
<name>A0A0C1YJI0_9BURK</name>
<dbReference type="STRING" id="709839.TSA66_07385"/>
<evidence type="ECO:0000313" key="4">
    <source>
        <dbReference type="EMBL" id="KIF80672.1"/>
    </source>
</evidence>
<proteinExistence type="inferred from homology"/>
<gene>
    <name evidence="4" type="ORF">TSA66_07385</name>
</gene>
<dbReference type="Proteomes" id="UP000031572">
    <property type="component" value="Unassembled WGS sequence"/>
</dbReference>
<comment type="caution">
    <text evidence="4">The sequence shown here is derived from an EMBL/GenBank/DDBJ whole genome shotgun (WGS) entry which is preliminary data.</text>
</comment>
<dbReference type="Gene3D" id="2.60.40.2480">
    <property type="entry name" value="Periplasmic metal-binding protein Tp34-type"/>
    <property type="match status" value="1"/>
</dbReference>
<comment type="similarity">
    <text evidence="1">Belongs to the UPF0423 family.</text>
</comment>
<evidence type="ECO:0000256" key="1">
    <source>
        <dbReference type="ARBA" id="ARBA00010013"/>
    </source>
</evidence>
<dbReference type="PIRSF" id="PIRSF017018">
    <property type="entry name" value="Tp34"/>
    <property type="match status" value="1"/>
</dbReference>
<evidence type="ECO:0000256" key="2">
    <source>
        <dbReference type="ARBA" id="ARBA00022729"/>
    </source>
</evidence>
<keyword evidence="5" id="KW-1185">Reference proteome</keyword>
<reference evidence="4 5" key="1">
    <citation type="submission" date="2014-12" db="EMBL/GenBank/DDBJ databases">
        <title>Denitrispirillum autotrophicum gen. nov., sp. nov., Denitrifying, Facultatively Autotrophic Bacteria Isolated from Rice Paddy Soil.</title>
        <authorList>
            <person name="Ishii S."/>
            <person name="Ashida N."/>
            <person name="Ohno H."/>
            <person name="Otsuka S."/>
            <person name="Yokota A."/>
            <person name="Senoo K."/>
        </authorList>
    </citation>
    <scope>NUCLEOTIDE SEQUENCE [LARGE SCALE GENOMIC DNA]</scope>
    <source>
        <strain evidence="4 5">TSA66</strain>
    </source>
</reference>
<sequence>MFSALVPTPVKRIILALAAATAVNAYAVEYPIGAPQQRFGMEIAAVYLQPVVMEPDGMMKKAEESDIHIEADIKAMAGNPNGFEEGAWIPYLIVQYEVSKAGSSQKVSGEFMPMVANDGPHYGDNVKLFGPGKYHVKYTILPPSENKHAHFGRHTDRLTGVRPWFKPFDVEYDFTYVGIGKKGGY</sequence>
<protein>
    <submittedName>
        <fullName evidence="4">Membrane protein</fullName>
    </submittedName>
</protein>
<dbReference type="RefSeq" id="WP_040039570.1">
    <property type="nucleotide sequence ID" value="NZ_JWJG01000028.1"/>
</dbReference>
<dbReference type="AlphaFoldDB" id="A0A0C1YJI0"/>
<dbReference type="EMBL" id="JWJG01000028">
    <property type="protein sequence ID" value="KIF80672.1"/>
    <property type="molecule type" value="Genomic_DNA"/>
</dbReference>
<accession>A0A0C1YJI0</accession>
<keyword evidence="2 3" id="KW-0732">Signal</keyword>
<dbReference type="InterPro" id="IPR018470">
    <property type="entry name" value="Metal-bd_Tp34-typ"/>
</dbReference>
<feature type="signal peptide" evidence="3">
    <location>
        <begin position="1"/>
        <end position="27"/>
    </location>
</feature>
<dbReference type="Pfam" id="PF10634">
    <property type="entry name" value="Iron_transport"/>
    <property type="match status" value="1"/>
</dbReference>
<evidence type="ECO:0000313" key="5">
    <source>
        <dbReference type="Proteomes" id="UP000031572"/>
    </source>
</evidence>
<dbReference type="InterPro" id="IPR038482">
    <property type="entry name" value="Tp34-type_sf"/>
</dbReference>